<proteinExistence type="predicted"/>
<feature type="region of interest" description="Disordered" evidence="1">
    <location>
        <begin position="37"/>
        <end position="56"/>
    </location>
</feature>
<evidence type="ECO:0000313" key="2">
    <source>
        <dbReference type="EMBL" id="KAK4133576.1"/>
    </source>
</evidence>
<dbReference type="AlphaFoldDB" id="A0AAN6UKV8"/>
<keyword evidence="3" id="KW-1185">Reference proteome</keyword>
<comment type="caution">
    <text evidence="2">The sequence shown here is derived from an EMBL/GenBank/DDBJ whole genome shotgun (WGS) entry which is preliminary data.</text>
</comment>
<gene>
    <name evidence="2" type="ORF">BT67DRAFT_54095</name>
</gene>
<name>A0AAN6UKV8_9PEZI</name>
<reference evidence="2" key="1">
    <citation type="journal article" date="2023" name="Mol. Phylogenet. Evol.">
        <title>Genome-scale phylogeny and comparative genomics of the fungal order Sordariales.</title>
        <authorList>
            <person name="Hensen N."/>
            <person name="Bonometti L."/>
            <person name="Westerberg I."/>
            <person name="Brannstrom I.O."/>
            <person name="Guillou S."/>
            <person name="Cros-Aarteil S."/>
            <person name="Calhoun S."/>
            <person name="Haridas S."/>
            <person name="Kuo A."/>
            <person name="Mondo S."/>
            <person name="Pangilinan J."/>
            <person name="Riley R."/>
            <person name="LaButti K."/>
            <person name="Andreopoulos B."/>
            <person name="Lipzen A."/>
            <person name="Chen C."/>
            <person name="Yan M."/>
            <person name="Daum C."/>
            <person name="Ng V."/>
            <person name="Clum A."/>
            <person name="Steindorff A."/>
            <person name="Ohm R.A."/>
            <person name="Martin F."/>
            <person name="Silar P."/>
            <person name="Natvig D.O."/>
            <person name="Lalanne C."/>
            <person name="Gautier V."/>
            <person name="Ament-Velasquez S.L."/>
            <person name="Kruys A."/>
            <person name="Hutchinson M.I."/>
            <person name="Powell A.J."/>
            <person name="Barry K."/>
            <person name="Miller A.N."/>
            <person name="Grigoriev I.V."/>
            <person name="Debuchy R."/>
            <person name="Gladieux P."/>
            <person name="Hiltunen Thoren M."/>
            <person name="Johannesson H."/>
        </authorList>
    </citation>
    <scope>NUCLEOTIDE SEQUENCE</scope>
    <source>
        <strain evidence="2">CBS 123565</strain>
    </source>
</reference>
<evidence type="ECO:0000313" key="3">
    <source>
        <dbReference type="Proteomes" id="UP001304895"/>
    </source>
</evidence>
<organism evidence="2 3">
    <name type="scientific">Trichocladium antarcticum</name>
    <dbReference type="NCBI Taxonomy" id="1450529"/>
    <lineage>
        <taxon>Eukaryota</taxon>
        <taxon>Fungi</taxon>
        <taxon>Dikarya</taxon>
        <taxon>Ascomycota</taxon>
        <taxon>Pezizomycotina</taxon>
        <taxon>Sordariomycetes</taxon>
        <taxon>Sordariomycetidae</taxon>
        <taxon>Sordariales</taxon>
        <taxon>Chaetomiaceae</taxon>
        <taxon>Trichocladium</taxon>
    </lineage>
</organism>
<dbReference type="EMBL" id="MU853412">
    <property type="protein sequence ID" value="KAK4133576.1"/>
    <property type="molecule type" value="Genomic_DNA"/>
</dbReference>
<evidence type="ECO:0000256" key="1">
    <source>
        <dbReference type="SAM" id="MobiDB-lite"/>
    </source>
</evidence>
<reference evidence="2" key="2">
    <citation type="submission" date="2023-05" db="EMBL/GenBank/DDBJ databases">
        <authorList>
            <consortium name="Lawrence Berkeley National Laboratory"/>
            <person name="Steindorff A."/>
            <person name="Hensen N."/>
            <person name="Bonometti L."/>
            <person name="Westerberg I."/>
            <person name="Brannstrom I.O."/>
            <person name="Guillou S."/>
            <person name="Cros-Aarteil S."/>
            <person name="Calhoun S."/>
            <person name="Haridas S."/>
            <person name="Kuo A."/>
            <person name="Mondo S."/>
            <person name="Pangilinan J."/>
            <person name="Riley R."/>
            <person name="Labutti K."/>
            <person name="Andreopoulos B."/>
            <person name="Lipzen A."/>
            <person name="Chen C."/>
            <person name="Yanf M."/>
            <person name="Daum C."/>
            <person name="Ng V."/>
            <person name="Clum A."/>
            <person name="Ohm R."/>
            <person name="Martin F."/>
            <person name="Silar P."/>
            <person name="Natvig D."/>
            <person name="Lalanne C."/>
            <person name="Gautier V."/>
            <person name="Ament-Velasquez S.L."/>
            <person name="Kruys A."/>
            <person name="Hutchinson M.I."/>
            <person name="Powell A.J."/>
            <person name="Barry K."/>
            <person name="Miller A.N."/>
            <person name="Grigoriev I.V."/>
            <person name="Debuchy R."/>
            <person name="Gladieux P."/>
            <person name="Thoren M.H."/>
            <person name="Johannesson H."/>
        </authorList>
    </citation>
    <scope>NUCLEOTIDE SEQUENCE</scope>
    <source>
        <strain evidence="2">CBS 123565</strain>
    </source>
</reference>
<protein>
    <submittedName>
        <fullName evidence="2">Uncharacterized protein</fullName>
    </submittedName>
</protein>
<dbReference type="Proteomes" id="UP001304895">
    <property type="component" value="Unassembled WGS sequence"/>
</dbReference>
<sequence length="185" mass="20131">MVHGLTDTEFDWSGGVARASPLTASLGLRSRSDVGIPNRPALDTVTRPLQRPGPPEPRCRYDPVHMGRFGCVSAGWPCHCSYHLVTLVIRRVPTPWIAVTPDWSSCLACGSSQRAGDIVFSWIPATQLTAHARDVTFVCGKPRAPCWLGLCPGILSRHMNPYTALQAGLADAGADSYYLHTHPSW</sequence>
<accession>A0AAN6UKV8</accession>